<accession>D3V358</accession>
<dbReference type="RefSeq" id="WP_012988513.1">
    <property type="nucleotide sequence ID" value="NC_013892.1"/>
</dbReference>
<dbReference type="KEGG" id="xbo:XBJ1_2047"/>
<dbReference type="NCBIfam" id="TIGR01560">
    <property type="entry name" value="put_DNA_pack"/>
    <property type="match status" value="1"/>
</dbReference>
<dbReference type="STRING" id="406818.XBJ1_2047"/>
<dbReference type="PATRIC" id="fig|406818.4.peg.1849"/>
<evidence type="ECO:0000313" key="1">
    <source>
        <dbReference type="EMBL" id="CBJ81173.1"/>
    </source>
</evidence>
<dbReference type="eggNOG" id="ENOG5032T3A">
    <property type="taxonomic scope" value="Bacteria"/>
</dbReference>
<reference evidence="1" key="1">
    <citation type="journal article" date="2011" name="PLoS ONE">
        <title>The entomopathogenic bacterial endosymbionts xenorhabdus and photorhabdus: convergent lifestyles from divergent genomes.</title>
        <authorList>
            <person name="Chaston J.M."/>
            <person name="Suen G."/>
            <person name="Tucker S.L."/>
            <person name="Andersen A.W."/>
            <person name="Bhasin A."/>
            <person name="Bode E."/>
            <person name="Bode H.B."/>
            <person name="Brachmann A.O."/>
            <person name="Cowles C.E."/>
            <person name="Cowles K.N."/>
            <person name="Darby C."/>
            <person name="de Leon L."/>
            <person name="Drace K."/>
            <person name="Du Z."/>
            <person name="Givaudan A."/>
            <person name="Herbert Tran E.E."/>
            <person name="Jewell K.A."/>
            <person name="Knack J.J."/>
            <person name="Krasomil-Osterfeld K.C."/>
            <person name="Kukor R."/>
            <person name="Lanois A."/>
            <person name="Latreille P."/>
            <person name="Leimgruber N.K."/>
            <person name="Lipke C.M."/>
            <person name="Liu R."/>
            <person name="Lu X."/>
            <person name="Martens E.C."/>
            <person name="Marri P.R."/>
            <person name="Medigue C."/>
            <person name="Menard M.L."/>
            <person name="Miller N.M."/>
            <person name="Morales-Soto N."/>
            <person name="Norton S."/>
            <person name="Ogier J.C."/>
            <person name="Orchard S.S."/>
            <person name="Park D."/>
            <person name="Park Y."/>
            <person name="Qurollo B.A."/>
            <person name="Sugar D.R."/>
            <person name="Richards G.R."/>
            <person name="Rouy Z."/>
            <person name="Slominski B."/>
            <person name="Slominski K."/>
            <person name="Snyder H."/>
            <person name="Tjaden B.C."/>
            <person name="van der Hoeven R."/>
            <person name="Welch R.D."/>
            <person name="Wheeler C."/>
            <person name="Xiang B."/>
            <person name="Barbazuk B."/>
            <person name="Gaudriault S."/>
            <person name="Goodner B."/>
            <person name="Slater S.C."/>
            <person name="Forst S."/>
            <person name="Goldman B.S."/>
            <person name="Goodrich-Blair H."/>
        </authorList>
    </citation>
    <scope>NUCLEOTIDE SEQUENCE [LARGE SCALE GENOMIC DNA]</scope>
    <source>
        <strain evidence="1">SS-2004</strain>
    </source>
</reference>
<dbReference type="CDD" id="cd08054">
    <property type="entry name" value="gp6"/>
    <property type="match status" value="1"/>
</dbReference>
<dbReference type="EMBL" id="FN667741">
    <property type="protein sequence ID" value="CBJ81173.1"/>
    <property type="molecule type" value="Genomic_DNA"/>
</dbReference>
<dbReference type="InterPro" id="IPR021146">
    <property type="entry name" value="Phage_gp6-like_head-tail"/>
</dbReference>
<evidence type="ECO:0000313" key="2">
    <source>
        <dbReference type="Proteomes" id="UP000002045"/>
    </source>
</evidence>
<sequence length="106" mass="11965">MIPLPTIKDHCRIDSPHDDDLLRQYENAALQYALNYTDRKTLHVPEAGVIPPESQALILDEAVIQAILLLIGHWYENRTAVVVGQSVATLPFAVKALLQPYKRYCL</sequence>
<dbReference type="Proteomes" id="UP000002045">
    <property type="component" value="Chromosome"/>
</dbReference>
<dbReference type="InterPro" id="IPR006450">
    <property type="entry name" value="Phage_HK97_gp6-like"/>
</dbReference>
<evidence type="ECO:0008006" key="3">
    <source>
        <dbReference type="Google" id="ProtNLM"/>
    </source>
</evidence>
<name>D3V358_XENBS</name>
<gene>
    <name evidence="1" type="ordered locus">XBJ1_2047</name>
</gene>
<organism evidence="1 2">
    <name type="scientific">Xenorhabdus bovienii (strain SS-2004)</name>
    <name type="common">Xenorhabdus nematophila subsp. bovienii</name>
    <dbReference type="NCBI Taxonomy" id="406818"/>
    <lineage>
        <taxon>Bacteria</taxon>
        <taxon>Pseudomonadati</taxon>
        <taxon>Pseudomonadota</taxon>
        <taxon>Gammaproteobacteria</taxon>
        <taxon>Enterobacterales</taxon>
        <taxon>Morganellaceae</taxon>
        <taxon>Xenorhabdus</taxon>
    </lineage>
</organism>
<dbReference type="Gene3D" id="1.10.3230.30">
    <property type="entry name" value="Phage gp6-like head-tail connector protein"/>
    <property type="match status" value="1"/>
</dbReference>
<proteinExistence type="predicted"/>
<dbReference type="Pfam" id="PF05135">
    <property type="entry name" value="Phage_connect_1"/>
    <property type="match status" value="1"/>
</dbReference>
<dbReference type="AlphaFoldDB" id="D3V358"/>
<dbReference type="HOGENOM" id="CLU_085951_3_1_6"/>
<protein>
    <recommendedName>
        <fullName evidence="3">Sb8</fullName>
    </recommendedName>
</protein>